<dbReference type="EMBL" id="CAJMWR010003832">
    <property type="protein sequence ID" value="CAE6471310.1"/>
    <property type="molecule type" value="Genomic_DNA"/>
</dbReference>
<feature type="region of interest" description="Disordered" evidence="1">
    <location>
        <begin position="1"/>
        <end position="30"/>
    </location>
</feature>
<feature type="compositionally biased region" description="Polar residues" evidence="1">
    <location>
        <begin position="1"/>
        <end position="11"/>
    </location>
</feature>
<proteinExistence type="predicted"/>
<comment type="caution">
    <text evidence="2">The sequence shown here is derived from an EMBL/GenBank/DDBJ whole genome shotgun (WGS) entry which is preliminary data.</text>
</comment>
<evidence type="ECO:0000256" key="1">
    <source>
        <dbReference type="SAM" id="MobiDB-lite"/>
    </source>
</evidence>
<accession>A0A8H3C0X4</accession>
<feature type="region of interest" description="Disordered" evidence="1">
    <location>
        <begin position="74"/>
        <end position="96"/>
    </location>
</feature>
<evidence type="ECO:0000313" key="3">
    <source>
        <dbReference type="Proteomes" id="UP000663840"/>
    </source>
</evidence>
<dbReference type="Proteomes" id="UP000663840">
    <property type="component" value="Unassembled WGS sequence"/>
</dbReference>
<dbReference type="AlphaFoldDB" id="A0A8H3C0X4"/>
<name>A0A8H3C0X4_9AGAM</name>
<reference evidence="2" key="1">
    <citation type="submission" date="2021-01" db="EMBL/GenBank/DDBJ databases">
        <authorList>
            <person name="Kaushik A."/>
        </authorList>
    </citation>
    <scope>NUCLEOTIDE SEQUENCE</scope>
    <source>
        <strain evidence="2">AG1-1A</strain>
    </source>
</reference>
<feature type="compositionally biased region" description="Low complexity" evidence="1">
    <location>
        <begin position="85"/>
        <end position="96"/>
    </location>
</feature>
<evidence type="ECO:0000313" key="2">
    <source>
        <dbReference type="EMBL" id="CAE6471310.1"/>
    </source>
</evidence>
<gene>
    <name evidence="2" type="ORF">RDB_LOCUS116597</name>
</gene>
<organism evidence="2 3">
    <name type="scientific">Rhizoctonia solani</name>
    <dbReference type="NCBI Taxonomy" id="456999"/>
    <lineage>
        <taxon>Eukaryota</taxon>
        <taxon>Fungi</taxon>
        <taxon>Dikarya</taxon>
        <taxon>Basidiomycota</taxon>
        <taxon>Agaricomycotina</taxon>
        <taxon>Agaricomycetes</taxon>
        <taxon>Cantharellales</taxon>
        <taxon>Ceratobasidiaceae</taxon>
        <taxon>Rhizoctonia</taxon>
    </lineage>
</organism>
<protein>
    <submittedName>
        <fullName evidence="2">Uncharacterized protein</fullName>
    </submittedName>
</protein>
<sequence>MNVTDITSSRSFGGRKRSWGEEQCEPPKKRISHTWIRESPLVAELDYPIIQQVQSITLGTCVEQNDVQMIMDEPTRPMFLPPSPVSRSVSPPAIRSDPTVAMSEISRPLKATGTAPDSARSLDPVQVGSSAKKRFAIGPRTNCQKCLAREPGHYGHWL</sequence>